<keyword evidence="2" id="KW-1185">Reference proteome</keyword>
<accession>A0ABP9VLV5</accession>
<sequence length="95" mass="10685">MASPGGQTNDLRLRLPILKESSRQNTYHPVPANWLKTKPRVELFKLRLYHNPRSVNEGISVMTRSLADASGCDLPRKTTIAQRQTEGRGKSENQA</sequence>
<comment type="caution">
    <text evidence="1">The sequence shown here is derived from an EMBL/GenBank/DDBJ whole genome shotgun (WGS) entry which is preliminary data.</text>
</comment>
<name>A0ABP9VLV5_9BACT</name>
<protein>
    <submittedName>
        <fullName evidence="1">Uncharacterized protein</fullName>
    </submittedName>
</protein>
<reference evidence="1 2" key="1">
    <citation type="submission" date="2024-02" db="EMBL/GenBank/DDBJ databases">
        <title>Rhodopirellula caenicola NBRC 110016.</title>
        <authorList>
            <person name="Ichikawa N."/>
            <person name="Katano-Makiyama Y."/>
            <person name="Hidaka K."/>
        </authorList>
    </citation>
    <scope>NUCLEOTIDE SEQUENCE [LARGE SCALE GENOMIC DNA]</scope>
    <source>
        <strain evidence="1 2">NBRC 110016</strain>
    </source>
</reference>
<evidence type="ECO:0000313" key="1">
    <source>
        <dbReference type="EMBL" id="GAA5506184.1"/>
    </source>
</evidence>
<proteinExistence type="predicted"/>
<organism evidence="1 2">
    <name type="scientific">Novipirellula caenicola</name>
    <dbReference type="NCBI Taxonomy" id="1536901"/>
    <lineage>
        <taxon>Bacteria</taxon>
        <taxon>Pseudomonadati</taxon>
        <taxon>Planctomycetota</taxon>
        <taxon>Planctomycetia</taxon>
        <taxon>Pirellulales</taxon>
        <taxon>Pirellulaceae</taxon>
        <taxon>Novipirellula</taxon>
    </lineage>
</organism>
<dbReference type="EMBL" id="BAABRO010000002">
    <property type="protein sequence ID" value="GAA5506184.1"/>
    <property type="molecule type" value="Genomic_DNA"/>
</dbReference>
<gene>
    <name evidence="1" type="ORF">Rcae01_01636</name>
</gene>
<dbReference type="Proteomes" id="UP001416858">
    <property type="component" value="Unassembled WGS sequence"/>
</dbReference>
<evidence type="ECO:0000313" key="2">
    <source>
        <dbReference type="Proteomes" id="UP001416858"/>
    </source>
</evidence>